<keyword evidence="5 12" id="KW-0633">Potassium transport</keyword>
<protein>
    <recommendedName>
        <fullName evidence="12">Probable potassium transport system protein Kup</fullName>
    </recommendedName>
</protein>
<feature type="transmembrane region" description="Helical" evidence="12">
    <location>
        <begin position="466"/>
        <end position="486"/>
    </location>
</feature>
<evidence type="ECO:0000256" key="5">
    <source>
        <dbReference type="ARBA" id="ARBA00022538"/>
    </source>
</evidence>
<dbReference type="InterPro" id="IPR023051">
    <property type="entry name" value="Kup"/>
</dbReference>
<comment type="function">
    <text evidence="12">Transport of potassium into the cell. Likely operates as a K(+):H(+) symporter.</text>
</comment>
<feature type="transmembrane region" description="Helical" evidence="12">
    <location>
        <begin position="160"/>
        <end position="183"/>
    </location>
</feature>
<evidence type="ECO:0000256" key="3">
    <source>
        <dbReference type="ARBA" id="ARBA00022448"/>
    </source>
</evidence>
<dbReference type="InterPro" id="IPR053952">
    <property type="entry name" value="K_trans_C"/>
</dbReference>
<keyword evidence="7 12" id="KW-0769">Symport</keyword>
<evidence type="ECO:0000256" key="13">
    <source>
        <dbReference type="SAM" id="MobiDB-lite"/>
    </source>
</evidence>
<evidence type="ECO:0000256" key="4">
    <source>
        <dbReference type="ARBA" id="ARBA00022475"/>
    </source>
</evidence>
<reference evidence="16 17" key="1">
    <citation type="submission" date="2014-03" db="EMBL/GenBank/DDBJ databases">
        <title>Genomics of Bifidobacteria.</title>
        <authorList>
            <person name="Ventura M."/>
            <person name="Milani C."/>
            <person name="Lugli G.A."/>
        </authorList>
    </citation>
    <scope>NUCLEOTIDE SEQUENCE [LARGE SCALE GENOMIC DNA]</scope>
    <source>
        <strain evidence="16 17">DSM 23969</strain>
    </source>
</reference>
<feature type="transmembrane region" description="Helical" evidence="12">
    <location>
        <begin position="203"/>
        <end position="222"/>
    </location>
</feature>
<feature type="compositionally biased region" description="Basic and acidic residues" evidence="13">
    <location>
        <begin position="749"/>
        <end position="759"/>
    </location>
</feature>
<comment type="similarity">
    <text evidence="2 12">Belongs to the HAK/KUP transporter (TC 2.A.72) family.</text>
</comment>
<keyword evidence="4 12" id="KW-1003">Cell membrane</keyword>
<comment type="subcellular location">
    <subcellularLocation>
        <location evidence="12">Cell membrane</location>
        <topology evidence="12">Multi-pass membrane protein</topology>
    </subcellularLocation>
    <subcellularLocation>
        <location evidence="1">Membrane</location>
        <topology evidence="1">Multi-pass membrane protein</topology>
    </subcellularLocation>
</comment>
<dbReference type="eggNOG" id="COG3158">
    <property type="taxonomic scope" value="Bacteria"/>
</dbReference>
<feature type="transmembrane region" description="Helical" evidence="12">
    <location>
        <begin position="359"/>
        <end position="387"/>
    </location>
</feature>
<dbReference type="GO" id="GO:0005886">
    <property type="term" value="C:plasma membrane"/>
    <property type="evidence" value="ECO:0007669"/>
    <property type="project" value="UniProtKB-SubCell"/>
</dbReference>
<evidence type="ECO:0000313" key="17">
    <source>
        <dbReference type="Proteomes" id="UP000029108"/>
    </source>
</evidence>
<feature type="transmembrane region" description="Helical" evidence="12">
    <location>
        <begin position="492"/>
        <end position="510"/>
    </location>
</feature>
<keyword evidence="17" id="KW-1185">Reference proteome</keyword>
<dbReference type="PANTHER" id="PTHR30540">
    <property type="entry name" value="OSMOTIC STRESS POTASSIUM TRANSPORTER"/>
    <property type="match status" value="1"/>
</dbReference>
<dbReference type="AlphaFoldDB" id="A0A086ZN45"/>
<dbReference type="HAMAP" id="MF_01522">
    <property type="entry name" value="Kup"/>
    <property type="match status" value="1"/>
</dbReference>
<dbReference type="InterPro" id="IPR003855">
    <property type="entry name" value="K+_transporter"/>
</dbReference>
<comment type="catalytic activity">
    <reaction evidence="12">
        <text>K(+)(in) + H(+)(in) = K(+)(out) + H(+)(out)</text>
        <dbReference type="Rhea" id="RHEA:28490"/>
        <dbReference type="ChEBI" id="CHEBI:15378"/>
        <dbReference type="ChEBI" id="CHEBI:29103"/>
    </reaction>
</comment>
<evidence type="ECO:0000256" key="12">
    <source>
        <dbReference type="HAMAP-Rule" id="MF_01522"/>
    </source>
</evidence>
<evidence type="ECO:0000256" key="2">
    <source>
        <dbReference type="ARBA" id="ARBA00007019"/>
    </source>
</evidence>
<feature type="domain" description="K+ potassium transporter C-terminal" evidence="15">
    <location>
        <begin position="548"/>
        <end position="707"/>
    </location>
</feature>
<feature type="compositionally biased region" description="Low complexity" evidence="13">
    <location>
        <begin position="813"/>
        <end position="832"/>
    </location>
</feature>
<keyword evidence="9 12" id="KW-1133">Transmembrane helix</keyword>
<feature type="transmembrane region" description="Helical" evidence="12">
    <location>
        <begin position="275"/>
        <end position="298"/>
    </location>
</feature>
<dbReference type="PANTHER" id="PTHR30540:SF79">
    <property type="entry name" value="LOW AFFINITY POTASSIUM TRANSPORT SYSTEM PROTEIN KUP"/>
    <property type="match status" value="1"/>
</dbReference>
<evidence type="ECO:0000256" key="9">
    <source>
        <dbReference type="ARBA" id="ARBA00022989"/>
    </source>
</evidence>
<dbReference type="Proteomes" id="UP000029108">
    <property type="component" value="Unassembled WGS sequence"/>
</dbReference>
<evidence type="ECO:0000256" key="6">
    <source>
        <dbReference type="ARBA" id="ARBA00022692"/>
    </source>
</evidence>
<dbReference type="STRING" id="1437608.GCA_000771645_00789"/>
<sequence>MAQQPDETLLKADTFTNAPKVSRRTLTEEEKEELAKQRQAEQKEAVKLYETASKGPLGRWWAKLQSGPDKISLAMSIVALGVVYGDIGTSPLYTAQTFLSGQGGIANADREAVLGLLSLIFWSITLITTVKYVLIAMRIDNNGEGGIFALYSLIRRHGSWLAIPAMVGGAAFLADSVLTPAVSISSAVEGLTTLPQIEPLFDANPDLTLMITVVIIVVLFCVQSRGTESIGKVFGSVVLVWFTFLAVVGAVNLAGDWTVFAALNPVYGVKFLFSPHNAAGIALMGTVFLSTTGAEALYSDMGHVGRGNIYFTWPFIKIALVLCYFGQGAWILRNQHNPALARVATLNPFFQMMNPNVRYVAVILSVAAGVIASQALITGAFTMVSEATRLNWMPHLQVRYPARTRGQLYIPVVNGVLLAATLSVLALFRDSEHISAAYGLALTVTMITTTVLLTVYLWYSGRRVGAAVFLLVFLAIQVMFFIASMAKFLHGGWFTMLLTLAILFVMYTWNEGTKIERSQRRHMKTGDFLPALERLHGDFRIPYFADNLVYMTADSEMRRLDTDIFFSIFADHPKRARAWWAVSVQTTDEPFTREYSVENFGTNFLFRVRIRLGFKVSQSIPVYLHQIMHDLNRSGELPQQKSLYPKVDADPDIGTIRYVLVHKDLMPESKVTTRGAIALRTKYAIRHVAGSPVKWFGLAPFNPIIEVQPLFIATRRPPRLKRVPLKKPNDGRMAESGQLAELVASVEDGARDAKGRPERGVSGSANVPGMRPAVEPQRHRLPSDGETTVVMQRIPATSGKPGRKRSLNGQSGGDAKAAGAAAGTGATGSAADTELKNGSTESKGGPTESKAKSKGESTGVKDASKRGPKANPTAKATL</sequence>
<evidence type="ECO:0000256" key="11">
    <source>
        <dbReference type="ARBA" id="ARBA00023136"/>
    </source>
</evidence>
<evidence type="ECO:0000256" key="8">
    <source>
        <dbReference type="ARBA" id="ARBA00022958"/>
    </source>
</evidence>
<dbReference type="GO" id="GO:0015293">
    <property type="term" value="F:symporter activity"/>
    <property type="evidence" value="ECO:0007669"/>
    <property type="project" value="UniProtKB-UniRule"/>
</dbReference>
<dbReference type="GO" id="GO:0015079">
    <property type="term" value="F:potassium ion transmembrane transporter activity"/>
    <property type="evidence" value="ECO:0007669"/>
    <property type="project" value="UniProtKB-UniRule"/>
</dbReference>
<evidence type="ECO:0000259" key="14">
    <source>
        <dbReference type="Pfam" id="PF02705"/>
    </source>
</evidence>
<gene>
    <name evidence="12" type="primary">kup</name>
    <name evidence="16" type="ORF">BBIA_0077</name>
</gene>
<evidence type="ECO:0000313" key="16">
    <source>
        <dbReference type="EMBL" id="KFI47945.1"/>
    </source>
</evidence>
<feature type="transmembrane region" description="Helical" evidence="12">
    <location>
        <begin position="434"/>
        <end position="459"/>
    </location>
</feature>
<accession>A0A086ZN45</accession>
<keyword evidence="11 12" id="KW-0472">Membrane</keyword>
<feature type="transmembrane region" description="Helical" evidence="12">
    <location>
        <begin position="408"/>
        <end position="428"/>
    </location>
</feature>
<feature type="domain" description="K+ potassium transporter integral membrane" evidence="14">
    <location>
        <begin position="76"/>
        <end position="524"/>
    </location>
</feature>
<evidence type="ECO:0000256" key="7">
    <source>
        <dbReference type="ARBA" id="ARBA00022847"/>
    </source>
</evidence>
<feature type="region of interest" description="Disordered" evidence="13">
    <location>
        <begin position="1"/>
        <end position="39"/>
    </location>
</feature>
<evidence type="ECO:0000259" key="15">
    <source>
        <dbReference type="Pfam" id="PF22776"/>
    </source>
</evidence>
<keyword evidence="8 12" id="KW-0630">Potassium</keyword>
<feature type="region of interest" description="Disordered" evidence="13">
    <location>
        <begin position="749"/>
        <end position="878"/>
    </location>
</feature>
<feature type="compositionally biased region" description="Basic and acidic residues" evidence="13">
    <location>
        <begin position="25"/>
        <end position="39"/>
    </location>
</feature>
<proteinExistence type="inferred from homology"/>
<comment type="caution">
    <text evidence="16">The sequence shown here is derived from an EMBL/GenBank/DDBJ whole genome shotgun (WGS) entry which is preliminary data.</text>
</comment>
<keyword evidence="6 12" id="KW-0812">Transmembrane</keyword>
<feature type="transmembrane region" description="Helical" evidence="12">
    <location>
        <begin position="234"/>
        <end position="255"/>
    </location>
</feature>
<evidence type="ECO:0000256" key="1">
    <source>
        <dbReference type="ARBA" id="ARBA00004141"/>
    </source>
</evidence>
<keyword evidence="3 12" id="KW-0813">Transport</keyword>
<dbReference type="Pfam" id="PF22776">
    <property type="entry name" value="K_trans_C"/>
    <property type="match status" value="1"/>
</dbReference>
<dbReference type="Pfam" id="PF02705">
    <property type="entry name" value="K_trans"/>
    <property type="match status" value="1"/>
</dbReference>
<feature type="transmembrane region" description="Helical" evidence="12">
    <location>
        <begin position="310"/>
        <end position="332"/>
    </location>
</feature>
<name>A0A086ZN45_9BIFI</name>
<dbReference type="EMBL" id="JGYN01000030">
    <property type="protein sequence ID" value="KFI47945.1"/>
    <property type="molecule type" value="Genomic_DNA"/>
</dbReference>
<evidence type="ECO:0000256" key="10">
    <source>
        <dbReference type="ARBA" id="ARBA00023065"/>
    </source>
</evidence>
<organism evidence="16 17">
    <name type="scientific">Bifidobacterium biavatii DSM 23969</name>
    <dbReference type="NCBI Taxonomy" id="1437608"/>
    <lineage>
        <taxon>Bacteria</taxon>
        <taxon>Bacillati</taxon>
        <taxon>Actinomycetota</taxon>
        <taxon>Actinomycetes</taxon>
        <taxon>Bifidobacteriales</taxon>
        <taxon>Bifidobacteriaceae</taxon>
        <taxon>Bifidobacterium</taxon>
    </lineage>
</organism>
<dbReference type="InterPro" id="IPR053951">
    <property type="entry name" value="K_trans_N"/>
</dbReference>
<keyword evidence="10 12" id="KW-0406">Ion transport</keyword>
<feature type="transmembrane region" description="Helical" evidence="12">
    <location>
        <begin position="73"/>
        <end position="93"/>
    </location>
</feature>
<feature type="transmembrane region" description="Helical" evidence="12">
    <location>
        <begin position="113"/>
        <end position="134"/>
    </location>
</feature>